<keyword evidence="6" id="KW-1185">Reference proteome</keyword>
<dbReference type="InterPro" id="IPR010652">
    <property type="entry name" value="DUF1232"/>
</dbReference>
<dbReference type="AlphaFoldDB" id="A0A066TCT7"/>
<accession>A0A066TCT7</accession>
<evidence type="ECO:0000256" key="1">
    <source>
        <dbReference type="ARBA" id="ARBA00004127"/>
    </source>
</evidence>
<comment type="caution">
    <text evidence="5">The sequence shown here is derived from an EMBL/GenBank/DDBJ whole genome shotgun (WGS) entry which is preliminary data.</text>
</comment>
<name>A0A066TCT7_9NEIS</name>
<keyword evidence="3" id="KW-1133">Transmembrane helix</keyword>
<dbReference type="Pfam" id="PF06803">
    <property type="entry name" value="DUF1232"/>
    <property type="match status" value="1"/>
</dbReference>
<dbReference type="EMBL" id="JFZV01000003">
    <property type="protein sequence ID" value="KDN15220.1"/>
    <property type="molecule type" value="Genomic_DNA"/>
</dbReference>
<dbReference type="Proteomes" id="UP000027170">
    <property type="component" value="Unassembled WGS sequence"/>
</dbReference>
<gene>
    <name evidence="5" type="ORF">SALWKB29_0846</name>
</gene>
<comment type="subcellular location">
    <subcellularLocation>
        <location evidence="1">Endomembrane system</location>
        <topology evidence="1">Multi-pass membrane protein</topology>
    </subcellularLocation>
</comment>
<dbReference type="GO" id="GO:0012505">
    <property type="term" value="C:endomembrane system"/>
    <property type="evidence" value="ECO:0007669"/>
    <property type="project" value="UniProtKB-SubCell"/>
</dbReference>
<evidence type="ECO:0000256" key="2">
    <source>
        <dbReference type="ARBA" id="ARBA00022692"/>
    </source>
</evidence>
<keyword evidence="4" id="KW-0472">Membrane</keyword>
<dbReference type="InterPro" id="IPR016983">
    <property type="entry name" value="UCP031804"/>
</dbReference>
<reference evidence="5 6" key="1">
    <citation type="submission" date="2014-03" db="EMBL/GenBank/DDBJ databases">
        <title>The genomes of two eusocial bee gut symbionts.</title>
        <authorList>
            <person name="Kwong W.K."/>
            <person name="Engel P."/>
            <person name="Koch H."/>
            <person name="Moran N.A."/>
        </authorList>
    </citation>
    <scope>NUCLEOTIDE SEQUENCE [LARGE SCALE GENOMIC DNA]</scope>
    <source>
        <strain evidence="6">wkB29</strain>
    </source>
</reference>
<evidence type="ECO:0000256" key="3">
    <source>
        <dbReference type="ARBA" id="ARBA00022989"/>
    </source>
</evidence>
<evidence type="ECO:0000313" key="6">
    <source>
        <dbReference type="Proteomes" id="UP000027170"/>
    </source>
</evidence>
<dbReference type="PIRSF" id="PIRSF031804">
    <property type="entry name" value="UCP031804"/>
    <property type="match status" value="1"/>
</dbReference>
<proteinExistence type="predicted"/>
<evidence type="ECO:0000313" key="5">
    <source>
        <dbReference type="EMBL" id="KDN15220.1"/>
    </source>
</evidence>
<evidence type="ECO:0000256" key="4">
    <source>
        <dbReference type="ARBA" id="ARBA00023136"/>
    </source>
</evidence>
<dbReference type="RefSeq" id="WP_037405636.1">
    <property type="nucleotide sequence ID" value="NZ_JFZV01000003.1"/>
</dbReference>
<protein>
    <submittedName>
        <fullName evidence="5">Uncharacterized protein</fullName>
    </submittedName>
</protein>
<dbReference type="OrthoDB" id="9804184at2"/>
<sequence length="118" mass="13344">MNLLPKSVNRRRHWFNEQNFLSKLARNALCLGKPVAVQLYTLYLLFKSPETPLRSKMLILGALVYFISPIDLIPDFLGPFGFTDDIAVITMVCRQLQATITPSLKAQAQAAIARFFSQ</sequence>
<organism evidence="5 6">
    <name type="scientific">Snodgrassella communis</name>
    <dbReference type="NCBI Taxonomy" id="2946699"/>
    <lineage>
        <taxon>Bacteria</taxon>
        <taxon>Pseudomonadati</taxon>
        <taxon>Pseudomonadota</taxon>
        <taxon>Betaproteobacteria</taxon>
        <taxon>Neisseriales</taxon>
        <taxon>Neisseriaceae</taxon>
        <taxon>Snodgrassella</taxon>
    </lineage>
</organism>
<dbReference type="eggNOG" id="COG3339">
    <property type="taxonomic scope" value="Bacteria"/>
</dbReference>
<keyword evidence="2" id="KW-0812">Transmembrane</keyword>